<dbReference type="SMART" id="SM00256">
    <property type="entry name" value="FBOX"/>
    <property type="match status" value="1"/>
</dbReference>
<feature type="domain" description="F-box" evidence="2">
    <location>
        <begin position="103"/>
        <end position="148"/>
    </location>
</feature>
<name>A0A835B6W1_9POAL</name>
<dbReference type="OrthoDB" id="689042at2759"/>
<gene>
    <name evidence="3" type="ORF">HU200_040993</name>
</gene>
<dbReference type="PANTHER" id="PTHR31111:SF136">
    <property type="entry name" value="F-BOX ASSOCIATED DOMAIN-CONTAINING PROTEIN"/>
    <property type="match status" value="1"/>
</dbReference>
<organism evidence="3 4">
    <name type="scientific">Digitaria exilis</name>
    <dbReference type="NCBI Taxonomy" id="1010633"/>
    <lineage>
        <taxon>Eukaryota</taxon>
        <taxon>Viridiplantae</taxon>
        <taxon>Streptophyta</taxon>
        <taxon>Embryophyta</taxon>
        <taxon>Tracheophyta</taxon>
        <taxon>Spermatophyta</taxon>
        <taxon>Magnoliopsida</taxon>
        <taxon>Liliopsida</taxon>
        <taxon>Poales</taxon>
        <taxon>Poaceae</taxon>
        <taxon>PACMAD clade</taxon>
        <taxon>Panicoideae</taxon>
        <taxon>Panicodae</taxon>
        <taxon>Paniceae</taxon>
        <taxon>Anthephorinae</taxon>
        <taxon>Digitaria</taxon>
    </lineage>
</organism>
<reference evidence="3" key="1">
    <citation type="submission" date="2020-07" db="EMBL/GenBank/DDBJ databases">
        <title>Genome sequence and genetic diversity analysis of an under-domesticated orphan crop, white fonio (Digitaria exilis).</title>
        <authorList>
            <person name="Bennetzen J.L."/>
            <person name="Chen S."/>
            <person name="Ma X."/>
            <person name="Wang X."/>
            <person name="Yssel A.E.J."/>
            <person name="Chaluvadi S.R."/>
            <person name="Johnson M."/>
            <person name="Gangashetty P."/>
            <person name="Hamidou F."/>
            <person name="Sanogo M.D."/>
            <person name="Zwaenepoel A."/>
            <person name="Wallace J."/>
            <person name="Van De Peer Y."/>
            <person name="Van Deynze A."/>
        </authorList>
    </citation>
    <scope>NUCLEOTIDE SEQUENCE</scope>
    <source>
        <tissue evidence="3">Leaves</tissue>
    </source>
</reference>
<dbReference type="InterPro" id="IPR001810">
    <property type="entry name" value="F-box_dom"/>
</dbReference>
<keyword evidence="4" id="KW-1185">Reference proteome</keyword>
<dbReference type="Proteomes" id="UP000636709">
    <property type="component" value="Unassembled WGS sequence"/>
</dbReference>
<dbReference type="Gene3D" id="1.20.1280.50">
    <property type="match status" value="1"/>
</dbReference>
<dbReference type="SUPFAM" id="SSF81383">
    <property type="entry name" value="F-box domain"/>
    <property type="match status" value="1"/>
</dbReference>
<evidence type="ECO:0000256" key="1">
    <source>
        <dbReference type="SAM" id="MobiDB-lite"/>
    </source>
</evidence>
<dbReference type="AlphaFoldDB" id="A0A835B6W1"/>
<dbReference type="EMBL" id="JACEFO010001972">
    <property type="protein sequence ID" value="KAF8690622.1"/>
    <property type="molecule type" value="Genomic_DNA"/>
</dbReference>
<evidence type="ECO:0000313" key="3">
    <source>
        <dbReference type="EMBL" id="KAF8690622.1"/>
    </source>
</evidence>
<accession>A0A835B6W1</accession>
<evidence type="ECO:0000259" key="2">
    <source>
        <dbReference type="PROSITE" id="PS50181"/>
    </source>
</evidence>
<evidence type="ECO:0000313" key="4">
    <source>
        <dbReference type="Proteomes" id="UP000636709"/>
    </source>
</evidence>
<feature type="region of interest" description="Disordered" evidence="1">
    <location>
        <begin position="77"/>
        <end position="98"/>
    </location>
</feature>
<comment type="caution">
    <text evidence="3">The sequence shown here is derived from an EMBL/GenBank/DDBJ whole genome shotgun (WGS) entry which is preliminary data.</text>
</comment>
<dbReference type="PROSITE" id="PS50181">
    <property type="entry name" value="FBOX"/>
    <property type="match status" value="1"/>
</dbReference>
<dbReference type="CDD" id="cd22157">
    <property type="entry name" value="F-box_AtFBW1-like"/>
    <property type="match status" value="1"/>
</dbReference>
<dbReference type="InterPro" id="IPR036047">
    <property type="entry name" value="F-box-like_dom_sf"/>
</dbReference>
<dbReference type="Pfam" id="PF12937">
    <property type="entry name" value="F-box-like"/>
    <property type="match status" value="1"/>
</dbReference>
<protein>
    <recommendedName>
        <fullName evidence="2">F-box domain-containing protein</fullName>
    </recommendedName>
</protein>
<sequence length="448" mass="49606">MQPYSLASVSIPVVTIDAAAFFSFSRQQPGAEPPPPRDGAALLRPPGKLLLSSSVVARPSLLRRFSHPIPTTDACRFRGTHLSSTESPGPSAPPATGSRLAAATNAGVLPLDVLFDVLLRLSAKQLCRLRAVCRSWRTLTSDPLFTGAHAARHPLFLAYFRGVYTHIHVVGLSGSVVKQIPNVYGRLLPTSLDLARAVWNTCHVLDPATGSVCVLPENPATEHVGGENLSKPYATSLAFGKIAAAGEYKVVRMLRNPTLTPFNQEYLYEVLTINSGSGSSQPQWRATRGHDDFVHPDNPIQKEEWREIIQGPISDIFHTDEYDNDLEDYHCLWIETTLADLRGSLALVHYRRFRRIMDVWLLKNSDNVLWVKEYTIQIEPIVPSTELYVNSLFMLDDGRLVIHFPKSGLLLIYDPKTNTSTLVEMRHIDAVAIYTGNLLSLLQVGDVV</sequence>
<dbReference type="PANTHER" id="PTHR31111">
    <property type="entry name" value="BNAA05G37150D PROTEIN-RELATED"/>
    <property type="match status" value="1"/>
</dbReference>
<feature type="compositionally biased region" description="Low complexity" evidence="1">
    <location>
        <begin position="83"/>
        <end position="98"/>
    </location>
</feature>
<proteinExistence type="predicted"/>